<dbReference type="AlphaFoldDB" id="A0A804KNI5"/>
<dbReference type="GO" id="GO:0000149">
    <property type="term" value="F:SNARE binding"/>
    <property type="evidence" value="ECO:0000318"/>
    <property type="project" value="GO_Central"/>
</dbReference>
<dbReference type="InterPro" id="IPR045242">
    <property type="entry name" value="Syntaxin"/>
</dbReference>
<keyword evidence="4" id="KW-0653">Protein transport</keyword>
<dbReference type="PANTHER" id="PTHR19957">
    <property type="entry name" value="SYNTAXIN"/>
    <property type="match status" value="1"/>
</dbReference>
<gene>
    <name evidence="10" type="ORF">GSMUA_243930.1</name>
</gene>
<keyword evidence="5 8" id="KW-1133">Transmembrane helix</keyword>
<dbReference type="CDD" id="cd00179">
    <property type="entry name" value="SynN"/>
    <property type="match status" value="1"/>
</dbReference>
<feature type="domain" description="T-SNARE coiled-coil homology" evidence="9">
    <location>
        <begin position="207"/>
        <end position="246"/>
    </location>
</feature>
<sequence>MSTSQSPKVRDVELGSLHSDNTSDYGMEDFFKQVTGIEKMMEKISNHLKKLQEANENSKSATKASSMKKIRQQMEKDVDEVGKIAHMIKTKLQEIDRDNLANRKKPGCEKGTGVDRSRMALTAALKKKSKDRMNDFQNLRKTIQDENREVVERAVFTVTGTLPTDEMIDRLIATGNNEQIFQRQFKKWHVFQIIDIIEEIQERNDAVFMDMAVLVEAQEEILDNIESQVATAMNHVQSGNNELLTAKSLSKRSRKCMFIAIVILLAIAAVIVLSILKPWK</sequence>
<feature type="transmembrane region" description="Helical" evidence="8">
    <location>
        <begin position="256"/>
        <end position="276"/>
    </location>
</feature>
<evidence type="ECO:0000256" key="4">
    <source>
        <dbReference type="ARBA" id="ARBA00022927"/>
    </source>
</evidence>
<evidence type="ECO:0000256" key="5">
    <source>
        <dbReference type="ARBA" id="ARBA00022989"/>
    </source>
</evidence>
<evidence type="ECO:0000256" key="6">
    <source>
        <dbReference type="ARBA" id="ARBA00023136"/>
    </source>
</evidence>
<dbReference type="InterPro" id="IPR006011">
    <property type="entry name" value="Syntaxin_N"/>
</dbReference>
<dbReference type="GO" id="GO:0005886">
    <property type="term" value="C:plasma membrane"/>
    <property type="evidence" value="ECO:0000318"/>
    <property type="project" value="GO_Central"/>
</dbReference>
<dbReference type="InParanoid" id="A0A804KNI5"/>
<evidence type="ECO:0000313" key="10">
    <source>
        <dbReference type="EMBL" id="CAG1836424.1"/>
    </source>
</evidence>
<evidence type="ECO:0000259" key="9">
    <source>
        <dbReference type="PROSITE" id="PS50192"/>
    </source>
</evidence>
<dbReference type="GO" id="GO:0006906">
    <property type="term" value="P:vesicle fusion"/>
    <property type="evidence" value="ECO:0000318"/>
    <property type="project" value="GO_Central"/>
</dbReference>
<dbReference type="GO" id="GO:0012505">
    <property type="term" value="C:endomembrane system"/>
    <property type="evidence" value="ECO:0000318"/>
    <property type="project" value="GO_Central"/>
</dbReference>
<evidence type="ECO:0000256" key="2">
    <source>
        <dbReference type="ARBA" id="ARBA00009063"/>
    </source>
</evidence>
<dbReference type="GO" id="GO:0006887">
    <property type="term" value="P:exocytosis"/>
    <property type="evidence" value="ECO:0000318"/>
    <property type="project" value="GO_Central"/>
</dbReference>
<feature type="region of interest" description="Disordered" evidence="7">
    <location>
        <begin position="1"/>
        <end position="20"/>
    </location>
</feature>
<comment type="subcellular location">
    <subcellularLocation>
        <location evidence="1">Membrane</location>
        <topology evidence="1">Single-pass type IV membrane protein</topology>
    </subcellularLocation>
</comment>
<dbReference type="GO" id="GO:0005484">
    <property type="term" value="F:SNAP receptor activity"/>
    <property type="evidence" value="ECO:0000318"/>
    <property type="project" value="GO_Central"/>
</dbReference>
<dbReference type="Pfam" id="PF00804">
    <property type="entry name" value="Syntaxin"/>
    <property type="match status" value="1"/>
</dbReference>
<dbReference type="GO" id="GO:0048278">
    <property type="term" value="P:vesicle docking"/>
    <property type="evidence" value="ECO:0000318"/>
    <property type="project" value="GO_Central"/>
</dbReference>
<dbReference type="Gene3D" id="1.20.5.110">
    <property type="match status" value="1"/>
</dbReference>
<name>A0A804KNI5_MUSAM</name>
<evidence type="ECO:0000313" key="11">
    <source>
        <dbReference type="EnsemblPlants" id="Ma09_p25290.1"/>
    </source>
</evidence>
<evidence type="ECO:0000313" key="12">
    <source>
        <dbReference type="Proteomes" id="UP000012960"/>
    </source>
</evidence>
<dbReference type="SUPFAM" id="SSF47661">
    <property type="entry name" value="t-snare proteins"/>
    <property type="match status" value="1"/>
</dbReference>
<comment type="similarity">
    <text evidence="2">Belongs to the syntaxin family.</text>
</comment>
<keyword evidence="6 8" id="KW-0472">Membrane</keyword>
<dbReference type="GO" id="GO:0006886">
    <property type="term" value="P:intracellular protein transport"/>
    <property type="evidence" value="ECO:0000318"/>
    <property type="project" value="GO_Central"/>
</dbReference>
<dbReference type="Gene3D" id="1.20.58.70">
    <property type="match status" value="1"/>
</dbReference>
<keyword evidence="4" id="KW-0813">Transport</keyword>
<keyword evidence="3 8" id="KW-0812">Transmembrane</keyword>
<dbReference type="GO" id="GO:0031201">
    <property type="term" value="C:SNARE complex"/>
    <property type="evidence" value="ECO:0000318"/>
    <property type="project" value="GO_Central"/>
</dbReference>
<dbReference type="PANTHER" id="PTHR19957:SF307">
    <property type="entry name" value="PROTEIN SSO1-RELATED"/>
    <property type="match status" value="1"/>
</dbReference>
<dbReference type="InterPro" id="IPR010989">
    <property type="entry name" value="SNARE"/>
</dbReference>
<dbReference type="OMA" id="EEVHANQ"/>
<dbReference type="EnsemblPlants" id="Ma09_t25290.1">
    <property type="protein sequence ID" value="Ma09_p25290.1"/>
    <property type="gene ID" value="Ma09_g25290"/>
</dbReference>
<dbReference type="Gramene" id="Ma09_t25290.1">
    <property type="protein sequence ID" value="Ma09_p25290.1"/>
    <property type="gene ID" value="Ma09_g25290"/>
</dbReference>
<reference evidence="11" key="2">
    <citation type="submission" date="2021-05" db="UniProtKB">
        <authorList>
            <consortium name="EnsemblPlants"/>
        </authorList>
    </citation>
    <scope>IDENTIFICATION</scope>
    <source>
        <strain evidence="11">subsp. malaccensis</strain>
    </source>
</reference>
<evidence type="ECO:0000256" key="1">
    <source>
        <dbReference type="ARBA" id="ARBA00004211"/>
    </source>
</evidence>
<evidence type="ECO:0000256" key="8">
    <source>
        <dbReference type="SAM" id="Phobius"/>
    </source>
</evidence>
<dbReference type="PROSITE" id="PS50192">
    <property type="entry name" value="T_SNARE"/>
    <property type="match status" value="1"/>
</dbReference>
<protein>
    <submittedName>
        <fullName evidence="10">(wild Malaysian banana) hypothetical protein</fullName>
    </submittedName>
</protein>
<dbReference type="Proteomes" id="UP000012960">
    <property type="component" value="Unplaced"/>
</dbReference>
<evidence type="ECO:0000256" key="7">
    <source>
        <dbReference type="SAM" id="MobiDB-lite"/>
    </source>
</evidence>
<accession>A0A804KNI5</accession>
<dbReference type="Pfam" id="PF05739">
    <property type="entry name" value="SNARE"/>
    <property type="match status" value="1"/>
</dbReference>
<organism evidence="11 12">
    <name type="scientific">Musa acuminata subsp. malaccensis</name>
    <name type="common">Wild banana</name>
    <name type="synonym">Musa malaccensis</name>
    <dbReference type="NCBI Taxonomy" id="214687"/>
    <lineage>
        <taxon>Eukaryota</taxon>
        <taxon>Viridiplantae</taxon>
        <taxon>Streptophyta</taxon>
        <taxon>Embryophyta</taxon>
        <taxon>Tracheophyta</taxon>
        <taxon>Spermatophyta</taxon>
        <taxon>Magnoliopsida</taxon>
        <taxon>Liliopsida</taxon>
        <taxon>Zingiberales</taxon>
        <taxon>Musaceae</taxon>
        <taxon>Musa</taxon>
    </lineage>
</organism>
<reference evidence="10" key="1">
    <citation type="submission" date="2021-03" db="EMBL/GenBank/DDBJ databases">
        <authorList>
            <consortium name="Genoscope - CEA"/>
            <person name="William W."/>
        </authorList>
    </citation>
    <scope>NUCLEOTIDE SEQUENCE</scope>
    <source>
        <strain evidence="10">Doubled-haploid Pahang</strain>
    </source>
</reference>
<evidence type="ECO:0000256" key="3">
    <source>
        <dbReference type="ARBA" id="ARBA00022692"/>
    </source>
</evidence>
<dbReference type="SMART" id="SM00503">
    <property type="entry name" value="SynN"/>
    <property type="match status" value="1"/>
</dbReference>
<dbReference type="InterPro" id="IPR000727">
    <property type="entry name" value="T_SNARE_dom"/>
</dbReference>
<dbReference type="EMBL" id="HG996474">
    <property type="protein sequence ID" value="CAG1836424.1"/>
    <property type="molecule type" value="Genomic_DNA"/>
</dbReference>
<keyword evidence="12" id="KW-1185">Reference proteome</keyword>
<proteinExistence type="inferred from homology"/>
<feature type="region of interest" description="Disordered" evidence="7">
    <location>
        <begin position="53"/>
        <end position="73"/>
    </location>
</feature>